<feature type="domain" description="FAD dependent oxidoreductase" evidence="1">
    <location>
        <begin position="7"/>
        <end position="365"/>
    </location>
</feature>
<dbReference type="InterPro" id="IPR006076">
    <property type="entry name" value="FAD-dep_OxRdtase"/>
</dbReference>
<name>A0A382CCR1_9ZZZZ</name>
<sequence length="382" mass="41588">MKEEYQAIIVGGGAMGVGLFYHLAHEGWTDILLIEKGELTSGSTWHAAGLVPHFIGSLNMAKVHAAAPKLYTELEEETGLSAGWHPTGAIRLALSDSEVDWFRYVNGMLNLVGVESHLISPNEILDHHPLLDVSDVKLGFWTPNDGWSDPSSSTNAMAKGARQLGAEVARHTLVTDMNLLPDGKWEVVTDKGSVIAEHVVNAAGCYAPQLGEMVGYEVPIVSVIHQYLVTEAIPEVAKLDFDLPVIRDPRASCYYRREIDGLIVGPYEREGAELYGVDGIDWDLHFYLTPPNHDVLLPWLELAAKRIPVFAEAGIHTTVSGPITHTPDSGYLMGPAPGLKNYWVCAGASIGVTQGPGAGKYLAQWMVHGQTEINVAEMDPRR</sequence>
<protein>
    <recommendedName>
        <fullName evidence="1">FAD dependent oxidoreductase domain-containing protein</fullName>
    </recommendedName>
</protein>
<dbReference type="GO" id="GO:0005759">
    <property type="term" value="C:mitochondrial matrix"/>
    <property type="evidence" value="ECO:0007669"/>
    <property type="project" value="TreeGrafter"/>
</dbReference>
<organism evidence="2">
    <name type="scientific">marine metagenome</name>
    <dbReference type="NCBI Taxonomy" id="408172"/>
    <lineage>
        <taxon>unclassified sequences</taxon>
        <taxon>metagenomes</taxon>
        <taxon>ecological metagenomes</taxon>
    </lineage>
</organism>
<dbReference type="Pfam" id="PF01266">
    <property type="entry name" value="DAO"/>
    <property type="match status" value="1"/>
</dbReference>
<proteinExistence type="predicted"/>
<feature type="non-terminal residue" evidence="2">
    <location>
        <position position="382"/>
    </location>
</feature>
<dbReference type="InterPro" id="IPR036188">
    <property type="entry name" value="FAD/NAD-bd_sf"/>
</dbReference>
<gene>
    <name evidence="2" type="ORF">METZ01_LOCUS176749</name>
</gene>
<dbReference type="PANTHER" id="PTHR13847">
    <property type="entry name" value="SARCOSINE DEHYDROGENASE-RELATED"/>
    <property type="match status" value="1"/>
</dbReference>
<dbReference type="EMBL" id="UINC01033896">
    <property type="protein sequence ID" value="SVB23895.1"/>
    <property type="molecule type" value="Genomic_DNA"/>
</dbReference>
<dbReference type="AlphaFoldDB" id="A0A382CCR1"/>
<dbReference type="GO" id="GO:0047865">
    <property type="term" value="F:dimethylglycine dehydrogenase activity"/>
    <property type="evidence" value="ECO:0007669"/>
    <property type="project" value="TreeGrafter"/>
</dbReference>
<dbReference type="SUPFAM" id="SSF54373">
    <property type="entry name" value="FAD-linked reductases, C-terminal domain"/>
    <property type="match status" value="1"/>
</dbReference>
<evidence type="ECO:0000259" key="1">
    <source>
        <dbReference type="Pfam" id="PF01266"/>
    </source>
</evidence>
<reference evidence="2" key="1">
    <citation type="submission" date="2018-05" db="EMBL/GenBank/DDBJ databases">
        <authorList>
            <person name="Lanie J.A."/>
            <person name="Ng W.-L."/>
            <person name="Kazmierczak K.M."/>
            <person name="Andrzejewski T.M."/>
            <person name="Davidsen T.M."/>
            <person name="Wayne K.J."/>
            <person name="Tettelin H."/>
            <person name="Glass J.I."/>
            <person name="Rusch D."/>
            <person name="Podicherti R."/>
            <person name="Tsui H.-C.T."/>
            <person name="Winkler M.E."/>
        </authorList>
    </citation>
    <scope>NUCLEOTIDE SEQUENCE</scope>
</reference>
<dbReference type="Gene3D" id="3.30.9.10">
    <property type="entry name" value="D-Amino Acid Oxidase, subunit A, domain 2"/>
    <property type="match status" value="1"/>
</dbReference>
<dbReference type="PANTHER" id="PTHR13847:SF187">
    <property type="entry name" value="DIMETHYLGLYCINE DEHYDROGENASE, MITOCHONDRIAL"/>
    <property type="match status" value="1"/>
</dbReference>
<evidence type="ECO:0000313" key="2">
    <source>
        <dbReference type="EMBL" id="SVB23895.1"/>
    </source>
</evidence>
<dbReference type="SUPFAM" id="SSF51905">
    <property type="entry name" value="FAD/NAD(P)-binding domain"/>
    <property type="match status" value="1"/>
</dbReference>
<accession>A0A382CCR1</accession>
<dbReference type="Gene3D" id="3.50.50.60">
    <property type="entry name" value="FAD/NAD(P)-binding domain"/>
    <property type="match status" value="1"/>
</dbReference>